<dbReference type="PANTHER" id="PTHR24252">
    <property type="entry name" value="ACROSIN-RELATED"/>
    <property type="match status" value="1"/>
</dbReference>
<dbReference type="PRINTS" id="PR00722">
    <property type="entry name" value="CHYMOTRYPSIN"/>
</dbReference>
<dbReference type="AlphaFoldDB" id="B3RY72"/>
<dbReference type="FunFam" id="2.40.10.10:FF:000116">
    <property type="entry name" value="Serine protease P16"/>
    <property type="match status" value="1"/>
</dbReference>
<sequence length="240" mass="25542">KIVGGVEAKRNSIPWQVALFKHNRFFCGGSLINSRWVLTAAHCLPSSSSQASSLHVRLGEHNLISNDGSEQVISVSAIYRHPQYSGLNRDVGLMKLSRPATINSKVSTVCLPQTTDNFPSGTSCVVSGWGSLSAGGILPNKLRKAVKPIVSTSACNRPQSYGGAITQYMICAGFQQGGIDACQGDSGGPLMCPTPNGKPNQWTVVGIVSWGEGCAFPNKYGVYTRVTSVLSWVNKIIATK</sequence>
<dbReference type="KEGG" id="tad:TRIADDRAFT_25111"/>
<dbReference type="SMART" id="SM00020">
    <property type="entry name" value="Tryp_SPc"/>
    <property type="match status" value="1"/>
</dbReference>
<evidence type="ECO:0000313" key="4">
    <source>
        <dbReference type="EMBL" id="EDV24552.1"/>
    </source>
</evidence>
<evidence type="ECO:0000256" key="2">
    <source>
        <dbReference type="RuleBase" id="RU363034"/>
    </source>
</evidence>
<gene>
    <name evidence="4" type="ORF">TRIADDRAFT_25111</name>
</gene>
<evidence type="ECO:0000256" key="1">
    <source>
        <dbReference type="ARBA" id="ARBA00023157"/>
    </source>
</evidence>
<dbReference type="eggNOG" id="KOG3627">
    <property type="taxonomic scope" value="Eukaryota"/>
</dbReference>
<dbReference type="InterPro" id="IPR018114">
    <property type="entry name" value="TRYPSIN_HIS"/>
</dbReference>
<dbReference type="HOGENOM" id="CLU_006842_0_4_1"/>
<keyword evidence="2" id="KW-0645">Protease</keyword>
<dbReference type="GO" id="GO:0004252">
    <property type="term" value="F:serine-type endopeptidase activity"/>
    <property type="evidence" value="ECO:0000318"/>
    <property type="project" value="GO_Central"/>
</dbReference>
<evidence type="ECO:0000313" key="5">
    <source>
        <dbReference type="Proteomes" id="UP000009022"/>
    </source>
</evidence>
<dbReference type="STRING" id="10228.B3RY72"/>
<dbReference type="FunCoup" id="B3RY72">
    <property type="interactions" value="40"/>
</dbReference>
<dbReference type="PROSITE" id="PS00135">
    <property type="entry name" value="TRYPSIN_SER"/>
    <property type="match status" value="1"/>
</dbReference>
<dbReference type="MEROPS" id="S01.063"/>
<dbReference type="Pfam" id="PF00089">
    <property type="entry name" value="Trypsin"/>
    <property type="match status" value="1"/>
</dbReference>
<dbReference type="InterPro" id="IPR001314">
    <property type="entry name" value="Peptidase_S1A"/>
</dbReference>
<name>B3RY72_TRIAD</name>
<dbReference type="InterPro" id="IPR043504">
    <property type="entry name" value="Peptidase_S1_PA_chymotrypsin"/>
</dbReference>
<dbReference type="PANTHER" id="PTHR24252:SF7">
    <property type="entry name" value="HYALIN"/>
    <property type="match status" value="1"/>
</dbReference>
<dbReference type="PROSITE" id="PS00134">
    <property type="entry name" value="TRYPSIN_HIS"/>
    <property type="match status" value="1"/>
</dbReference>
<dbReference type="InterPro" id="IPR009003">
    <property type="entry name" value="Peptidase_S1_PA"/>
</dbReference>
<dbReference type="SUPFAM" id="SSF50494">
    <property type="entry name" value="Trypsin-like serine proteases"/>
    <property type="match status" value="1"/>
</dbReference>
<keyword evidence="2" id="KW-0720">Serine protease</keyword>
<keyword evidence="5" id="KW-1185">Reference proteome</keyword>
<dbReference type="CDD" id="cd00190">
    <property type="entry name" value="Tryp_SPc"/>
    <property type="match status" value="1"/>
</dbReference>
<dbReference type="EMBL" id="DS985245">
    <property type="protein sequence ID" value="EDV24552.1"/>
    <property type="molecule type" value="Genomic_DNA"/>
</dbReference>
<dbReference type="GO" id="GO:0006508">
    <property type="term" value="P:proteolysis"/>
    <property type="evidence" value="ECO:0000318"/>
    <property type="project" value="GO_Central"/>
</dbReference>
<dbReference type="GeneID" id="6753655"/>
<dbReference type="InterPro" id="IPR033116">
    <property type="entry name" value="TRYPSIN_SER"/>
</dbReference>
<dbReference type="InterPro" id="IPR001254">
    <property type="entry name" value="Trypsin_dom"/>
</dbReference>
<dbReference type="InParanoid" id="B3RY72"/>
<dbReference type="Proteomes" id="UP000009022">
    <property type="component" value="Unassembled WGS sequence"/>
</dbReference>
<evidence type="ECO:0000259" key="3">
    <source>
        <dbReference type="PROSITE" id="PS50240"/>
    </source>
</evidence>
<dbReference type="OrthoDB" id="10012881at2759"/>
<feature type="non-terminal residue" evidence="4">
    <location>
        <position position="1"/>
    </location>
</feature>
<dbReference type="GO" id="GO:0005615">
    <property type="term" value="C:extracellular space"/>
    <property type="evidence" value="ECO:0000318"/>
    <property type="project" value="GO_Central"/>
</dbReference>
<accession>B3RY72</accession>
<organism evidence="4 5">
    <name type="scientific">Trichoplax adhaerens</name>
    <name type="common">Trichoplax reptans</name>
    <dbReference type="NCBI Taxonomy" id="10228"/>
    <lineage>
        <taxon>Eukaryota</taxon>
        <taxon>Metazoa</taxon>
        <taxon>Placozoa</taxon>
        <taxon>Uniplacotomia</taxon>
        <taxon>Trichoplacea</taxon>
        <taxon>Trichoplacidae</taxon>
        <taxon>Trichoplax</taxon>
    </lineage>
</organism>
<dbReference type="PhylomeDB" id="B3RY72"/>
<dbReference type="Gene3D" id="2.40.10.10">
    <property type="entry name" value="Trypsin-like serine proteases"/>
    <property type="match status" value="1"/>
</dbReference>
<reference evidence="4 5" key="1">
    <citation type="journal article" date="2008" name="Nature">
        <title>The Trichoplax genome and the nature of placozoans.</title>
        <authorList>
            <person name="Srivastava M."/>
            <person name="Begovic E."/>
            <person name="Chapman J."/>
            <person name="Putnam N.H."/>
            <person name="Hellsten U."/>
            <person name="Kawashima T."/>
            <person name="Kuo A."/>
            <person name="Mitros T."/>
            <person name="Salamov A."/>
            <person name="Carpenter M.L."/>
            <person name="Signorovitch A.Y."/>
            <person name="Moreno M.A."/>
            <person name="Kamm K."/>
            <person name="Grimwood J."/>
            <person name="Schmutz J."/>
            <person name="Shapiro H."/>
            <person name="Grigoriev I.V."/>
            <person name="Buss L.W."/>
            <person name="Schierwater B."/>
            <person name="Dellaporta S.L."/>
            <person name="Rokhsar D.S."/>
        </authorList>
    </citation>
    <scope>NUCLEOTIDE SEQUENCE [LARGE SCALE GENOMIC DNA]</scope>
    <source>
        <strain evidence="4 5">Grell-BS-1999</strain>
    </source>
</reference>
<keyword evidence="2" id="KW-0378">Hydrolase</keyword>
<feature type="domain" description="Peptidase S1" evidence="3">
    <location>
        <begin position="2"/>
        <end position="238"/>
    </location>
</feature>
<dbReference type="CTD" id="6753655"/>
<proteinExistence type="predicted"/>
<keyword evidence="1" id="KW-1015">Disulfide bond</keyword>
<dbReference type="RefSeq" id="XP_002112442.1">
    <property type="nucleotide sequence ID" value="XM_002112406.1"/>
</dbReference>
<protein>
    <recommendedName>
        <fullName evidence="3">Peptidase S1 domain-containing protein</fullName>
    </recommendedName>
</protein>
<dbReference type="PROSITE" id="PS50240">
    <property type="entry name" value="TRYPSIN_DOM"/>
    <property type="match status" value="1"/>
</dbReference>